<feature type="domain" description="DUF2520" evidence="2">
    <location>
        <begin position="123"/>
        <end position="247"/>
    </location>
</feature>
<evidence type="ECO:0008006" key="5">
    <source>
        <dbReference type="Google" id="ProtNLM"/>
    </source>
</evidence>
<dbReference type="Proteomes" id="UP000187464">
    <property type="component" value="Chromosome I"/>
</dbReference>
<dbReference type="SUPFAM" id="SSF51735">
    <property type="entry name" value="NAD(P)-binding Rossmann-fold domains"/>
    <property type="match status" value="1"/>
</dbReference>
<protein>
    <recommendedName>
        <fullName evidence="5">DUF2520 domain-containing protein</fullName>
    </recommendedName>
</protein>
<dbReference type="InterPro" id="IPR037108">
    <property type="entry name" value="TM1727-like_C_sf"/>
</dbReference>
<reference evidence="4" key="1">
    <citation type="submission" date="2016-08" db="EMBL/GenBank/DDBJ databases">
        <authorList>
            <person name="Wibberg D."/>
        </authorList>
    </citation>
    <scope>NUCLEOTIDE SEQUENCE [LARGE SCALE GENOMIC DNA]</scope>
</reference>
<dbReference type="InterPro" id="IPR019665">
    <property type="entry name" value="OxRdtase/DH_put_Rossmann_dom"/>
</dbReference>
<evidence type="ECO:0000313" key="3">
    <source>
        <dbReference type="EMBL" id="SCD19538.1"/>
    </source>
</evidence>
<dbReference type="KEGG" id="psac:PSM36_0710"/>
<dbReference type="STRING" id="1642647.PSM36_0710"/>
<keyword evidence="4" id="KW-1185">Reference proteome</keyword>
<accession>A0A1R3T2U4</accession>
<dbReference type="SUPFAM" id="SSF48179">
    <property type="entry name" value="6-phosphogluconate dehydrogenase C-terminal domain-like"/>
    <property type="match status" value="1"/>
</dbReference>
<dbReference type="PANTHER" id="PTHR40459">
    <property type="entry name" value="CONSERVED HYPOTHETICAL ALANINE AND LEUCINE RICH PROTEIN"/>
    <property type="match status" value="1"/>
</dbReference>
<dbReference type="Pfam" id="PF10728">
    <property type="entry name" value="DUF2520"/>
    <property type="match status" value="1"/>
</dbReference>
<dbReference type="InterPro" id="IPR036291">
    <property type="entry name" value="NAD(P)-bd_dom_sf"/>
</dbReference>
<name>A0A1R3T2U4_9BACT</name>
<feature type="domain" description="Putative oxidoreductase/dehydrogenase Rossmann-like" evidence="1">
    <location>
        <begin position="4"/>
        <end position="106"/>
    </location>
</feature>
<gene>
    <name evidence="3" type="ORF">PSM36_0710</name>
</gene>
<dbReference type="Gene3D" id="3.40.50.720">
    <property type="entry name" value="NAD(P)-binding Rossmann-like Domain"/>
    <property type="match status" value="1"/>
</dbReference>
<evidence type="ECO:0000259" key="2">
    <source>
        <dbReference type="Pfam" id="PF10728"/>
    </source>
</evidence>
<evidence type="ECO:0000259" key="1">
    <source>
        <dbReference type="Pfam" id="PF10727"/>
    </source>
</evidence>
<dbReference type="PANTHER" id="PTHR40459:SF1">
    <property type="entry name" value="CONSERVED HYPOTHETICAL ALANINE AND LEUCINE RICH PROTEIN"/>
    <property type="match status" value="1"/>
</dbReference>
<dbReference type="RefSeq" id="WP_076928898.1">
    <property type="nucleotide sequence ID" value="NZ_LT605205.1"/>
</dbReference>
<proteinExistence type="predicted"/>
<sequence length="252" mass="27883">MEIVVLGSGNVATHMAVALNRAGHKIVQVYSRTIKNAEQLASKVGAEPISGLDAIHCSAELYIFSVKDDSLPDIVSQMPPTTGVWAHTAGSIPVSVLSPHKERGVLYPLQTFSRDRTLNFRDIPLFIEGESEETVALLKELAETISGNVHLLSGDKRRFLHLAAVFACNFTNHMYALASEIMDEEGISYHLLNPLITETAAKATKMDPHTAQTGPAVRFDEKVIRKHQELLNDPRKREIYALLSRSIHKTHQ</sequence>
<dbReference type="Pfam" id="PF10727">
    <property type="entry name" value="Rossmann-like"/>
    <property type="match status" value="1"/>
</dbReference>
<dbReference type="EMBL" id="LT605205">
    <property type="protein sequence ID" value="SCD19538.1"/>
    <property type="molecule type" value="Genomic_DNA"/>
</dbReference>
<evidence type="ECO:0000313" key="4">
    <source>
        <dbReference type="Proteomes" id="UP000187464"/>
    </source>
</evidence>
<dbReference type="InterPro" id="IPR018931">
    <property type="entry name" value="DUF2520"/>
</dbReference>
<organism evidence="3 4">
    <name type="scientific">Proteiniphilum saccharofermentans</name>
    <dbReference type="NCBI Taxonomy" id="1642647"/>
    <lineage>
        <taxon>Bacteria</taxon>
        <taxon>Pseudomonadati</taxon>
        <taxon>Bacteroidota</taxon>
        <taxon>Bacteroidia</taxon>
        <taxon>Bacteroidales</taxon>
        <taxon>Dysgonomonadaceae</taxon>
        <taxon>Proteiniphilum</taxon>
    </lineage>
</organism>
<dbReference type="InterPro" id="IPR008927">
    <property type="entry name" value="6-PGluconate_DH-like_C_sf"/>
</dbReference>
<dbReference type="Gene3D" id="1.10.1040.20">
    <property type="entry name" value="ProC-like, C-terminal domain"/>
    <property type="match status" value="1"/>
</dbReference>
<dbReference type="AlphaFoldDB" id="A0A1R3T2U4"/>